<proteinExistence type="predicted"/>
<reference evidence="3" key="1">
    <citation type="journal article" date="2019" name="Int. J. Syst. Evol. Microbiol.">
        <title>The Global Catalogue of Microorganisms (GCM) 10K type strain sequencing project: providing services to taxonomists for standard genome sequencing and annotation.</title>
        <authorList>
            <consortium name="The Broad Institute Genomics Platform"/>
            <consortium name="The Broad Institute Genome Sequencing Center for Infectious Disease"/>
            <person name="Wu L."/>
            <person name="Ma J."/>
        </authorList>
    </citation>
    <scope>NUCLEOTIDE SEQUENCE [LARGE SCALE GENOMIC DNA]</scope>
    <source>
        <strain evidence="3">JCM 11574</strain>
    </source>
</reference>
<evidence type="ECO:0000313" key="2">
    <source>
        <dbReference type="EMBL" id="GAA2785348.1"/>
    </source>
</evidence>
<feature type="compositionally biased region" description="Basic and acidic residues" evidence="1">
    <location>
        <begin position="88"/>
        <end position="110"/>
    </location>
</feature>
<feature type="region of interest" description="Disordered" evidence="1">
    <location>
        <begin position="1"/>
        <end position="110"/>
    </location>
</feature>
<feature type="compositionally biased region" description="Polar residues" evidence="1">
    <location>
        <begin position="55"/>
        <end position="66"/>
    </location>
</feature>
<protein>
    <submittedName>
        <fullName evidence="2">Uncharacterized protein</fullName>
    </submittedName>
</protein>
<evidence type="ECO:0000256" key="1">
    <source>
        <dbReference type="SAM" id="MobiDB-lite"/>
    </source>
</evidence>
<organism evidence="2 3">
    <name type="scientific">Streptomyces rameus</name>
    <dbReference type="NCBI Taxonomy" id="68261"/>
    <lineage>
        <taxon>Bacteria</taxon>
        <taxon>Bacillati</taxon>
        <taxon>Actinomycetota</taxon>
        <taxon>Actinomycetes</taxon>
        <taxon>Kitasatosporales</taxon>
        <taxon>Streptomycetaceae</taxon>
        <taxon>Streptomyces</taxon>
    </lineage>
</organism>
<gene>
    <name evidence="2" type="ORF">GCM10010521_74450</name>
</gene>
<accession>A0ABP6HRD3</accession>
<sequence length="110" mass="11842">MGTWKSMPTISMSAPSDRYPASGHSFGDFGGSGSACRYRQMNPGDRQEKAPSAISDHSYSRNNPSTPIDDLLSTVDPRDVATQQGLDTRPHPGSEECMRAGRPGAADRSR</sequence>
<name>A0ABP6HRD3_9ACTN</name>
<keyword evidence="3" id="KW-1185">Reference proteome</keyword>
<dbReference type="Proteomes" id="UP001500893">
    <property type="component" value="Unassembled WGS sequence"/>
</dbReference>
<comment type="caution">
    <text evidence="2">The sequence shown here is derived from an EMBL/GenBank/DDBJ whole genome shotgun (WGS) entry which is preliminary data.</text>
</comment>
<feature type="compositionally biased region" description="Polar residues" evidence="1">
    <location>
        <begin position="1"/>
        <end position="14"/>
    </location>
</feature>
<evidence type="ECO:0000313" key="3">
    <source>
        <dbReference type="Proteomes" id="UP001500893"/>
    </source>
</evidence>
<dbReference type="EMBL" id="BAAAVM010000168">
    <property type="protein sequence ID" value="GAA2785348.1"/>
    <property type="molecule type" value="Genomic_DNA"/>
</dbReference>